<reference evidence="2" key="1">
    <citation type="journal article" date="2023" name="Commun. Biol.">
        <title>Genome analysis of Parmales, the sister group of diatoms, reveals the evolutionary specialization of diatoms from phago-mixotrophs to photoautotrophs.</title>
        <authorList>
            <person name="Ban H."/>
            <person name="Sato S."/>
            <person name="Yoshikawa S."/>
            <person name="Yamada K."/>
            <person name="Nakamura Y."/>
            <person name="Ichinomiya M."/>
            <person name="Sato N."/>
            <person name="Blanc-Mathieu R."/>
            <person name="Endo H."/>
            <person name="Kuwata A."/>
            <person name="Ogata H."/>
        </authorList>
    </citation>
    <scope>NUCLEOTIDE SEQUENCE [LARGE SCALE GENOMIC DNA]</scope>
    <source>
        <strain evidence="2">NIES 3700</strain>
    </source>
</reference>
<gene>
    <name evidence="1" type="ORF">TrLO_g4709</name>
</gene>
<proteinExistence type="predicted"/>
<sequence length="100" mass="10859">MNAFAARVANWLANEVLVKHLVKNKSFQNMALRTHLKVEKTKEAFKQTAENVVDGVPQQVVGGGRKGKFMEPPVGGFTGFRSAFWKEVKNDFGGGPPGAG</sequence>
<organism evidence="1 2">
    <name type="scientific">Triparma laevis f. longispina</name>
    <dbReference type="NCBI Taxonomy" id="1714387"/>
    <lineage>
        <taxon>Eukaryota</taxon>
        <taxon>Sar</taxon>
        <taxon>Stramenopiles</taxon>
        <taxon>Ochrophyta</taxon>
        <taxon>Bolidophyceae</taxon>
        <taxon>Parmales</taxon>
        <taxon>Triparmaceae</taxon>
        <taxon>Triparma</taxon>
    </lineage>
</organism>
<evidence type="ECO:0000313" key="1">
    <source>
        <dbReference type="EMBL" id="GMI08912.1"/>
    </source>
</evidence>
<keyword evidence="2" id="KW-1185">Reference proteome</keyword>
<dbReference type="OrthoDB" id="2101583at2759"/>
<dbReference type="Proteomes" id="UP001165122">
    <property type="component" value="Unassembled WGS sequence"/>
</dbReference>
<name>A0A9W7KR97_9STRA</name>
<dbReference type="EMBL" id="BRXW01000131">
    <property type="protein sequence ID" value="GMI08912.1"/>
    <property type="molecule type" value="Genomic_DNA"/>
</dbReference>
<protein>
    <submittedName>
        <fullName evidence="1">Uncharacterized protein</fullName>
    </submittedName>
</protein>
<comment type="caution">
    <text evidence="1">The sequence shown here is derived from an EMBL/GenBank/DDBJ whole genome shotgun (WGS) entry which is preliminary data.</text>
</comment>
<evidence type="ECO:0000313" key="2">
    <source>
        <dbReference type="Proteomes" id="UP001165122"/>
    </source>
</evidence>
<accession>A0A9W7KR97</accession>
<dbReference type="AlphaFoldDB" id="A0A9W7KR97"/>